<evidence type="ECO:0000313" key="2">
    <source>
        <dbReference type="EMBL" id="KAK2138106.1"/>
    </source>
</evidence>
<dbReference type="Pfam" id="PF26215">
    <property type="entry name" value="HTH_animal"/>
    <property type="match status" value="1"/>
</dbReference>
<keyword evidence="3" id="KW-1185">Reference proteome</keyword>
<evidence type="ECO:0000259" key="1">
    <source>
        <dbReference type="Pfam" id="PF26215"/>
    </source>
</evidence>
<gene>
    <name evidence="2" type="ORF">NP493_8885g00000</name>
</gene>
<sequence length="184" mass="21423">MKKGTARATKPPQQLNVTSPLTHKRSVVRTLTYREQQYFTTAEDRKSELAHVHNALRANGYPEWALAPPPSSAKRPPMHTHEAMEYVAGLSEQLGRIYKSRNIHIYYKLVNTRRSMLVHPKDKTPKEHRRGTIYNITCDMDSSHTYREHSARDSKNIQTWINQQEQETIVGPQDTQCPRRTLKY</sequence>
<name>A0AAD9IMK7_RIDPI</name>
<protein>
    <recommendedName>
        <fullName evidence="1">Helix-turn-helix domain-containing protein</fullName>
    </recommendedName>
</protein>
<dbReference type="PANTHER" id="PTHR21301">
    <property type="entry name" value="REVERSE TRANSCRIPTASE"/>
    <property type="match status" value="1"/>
</dbReference>
<proteinExistence type="predicted"/>
<evidence type="ECO:0000313" key="3">
    <source>
        <dbReference type="Proteomes" id="UP001209878"/>
    </source>
</evidence>
<accession>A0AAD9IMK7</accession>
<dbReference type="InterPro" id="IPR058912">
    <property type="entry name" value="HTH_animal"/>
</dbReference>
<comment type="caution">
    <text evidence="2">The sequence shown here is derived from an EMBL/GenBank/DDBJ whole genome shotgun (WGS) entry which is preliminary data.</text>
</comment>
<feature type="domain" description="Helix-turn-helix" evidence="1">
    <location>
        <begin position="20"/>
        <end position="64"/>
    </location>
</feature>
<organism evidence="2 3">
    <name type="scientific">Ridgeia piscesae</name>
    <name type="common">Tubeworm</name>
    <dbReference type="NCBI Taxonomy" id="27915"/>
    <lineage>
        <taxon>Eukaryota</taxon>
        <taxon>Metazoa</taxon>
        <taxon>Spiralia</taxon>
        <taxon>Lophotrochozoa</taxon>
        <taxon>Annelida</taxon>
        <taxon>Polychaeta</taxon>
        <taxon>Sedentaria</taxon>
        <taxon>Canalipalpata</taxon>
        <taxon>Sabellida</taxon>
        <taxon>Siboglinidae</taxon>
        <taxon>Ridgeia</taxon>
    </lineage>
</organism>
<dbReference type="PANTHER" id="PTHR21301:SF11">
    <property type="entry name" value="GIY-YIG DOMAIN-CONTAINING PROTEIN"/>
    <property type="match status" value="1"/>
</dbReference>
<dbReference type="EMBL" id="JAODUO010008873">
    <property type="protein sequence ID" value="KAK2138106.1"/>
    <property type="molecule type" value="Genomic_DNA"/>
</dbReference>
<dbReference type="AlphaFoldDB" id="A0AAD9IMK7"/>
<reference evidence="2" key="1">
    <citation type="journal article" date="2023" name="Mol. Biol. Evol.">
        <title>Third-Generation Sequencing Reveals the Adaptive Role of the Epigenome in Three Deep-Sea Polychaetes.</title>
        <authorList>
            <person name="Perez M."/>
            <person name="Aroh O."/>
            <person name="Sun Y."/>
            <person name="Lan Y."/>
            <person name="Juniper S.K."/>
            <person name="Young C.R."/>
            <person name="Angers B."/>
            <person name="Qian P.Y."/>
        </authorList>
    </citation>
    <scope>NUCLEOTIDE SEQUENCE</scope>
    <source>
        <strain evidence="2">R07B-5</strain>
    </source>
</reference>
<dbReference type="Proteomes" id="UP001209878">
    <property type="component" value="Unassembled WGS sequence"/>
</dbReference>